<dbReference type="GO" id="GO:0005829">
    <property type="term" value="C:cytosol"/>
    <property type="evidence" value="ECO:0007669"/>
    <property type="project" value="TreeGrafter"/>
</dbReference>
<gene>
    <name evidence="5" type="ORF">FNM00_00715</name>
</gene>
<dbReference type="EMBL" id="VLNT01000001">
    <property type="protein sequence ID" value="TSD68152.1"/>
    <property type="molecule type" value="Genomic_DNA"/>
</dbReference>
<keyword evidence="3" id="KW-0464">Manganese</keyword>
<dbReference type="Proteomes" id="UP000316988">
    <property type="component" value="Unassembled WGS sequence"/>
</dbReference>
<dbReference type="Gene3D" id="3.40.800.10">
    <property type="entry name" value="Ureohydrolase domain"/>
    <property type="match status" value="1"/>
</dbReference>
<dbReference type="GO" id="GO:0030145">
    <property type="term" value="F:manganese ion binding"/>
    <property type="evidence" value="ECO:0007669"/>
    <property type="project" value="TreeGrafter"/>
</dbReference>
<evidence type="ECO:0000256" key="1">
    <source>
        <dbReference type="ARBA" id="ARBA00022723"/>
    </source>
</evidence>
<evidence type="ECO:0000256" key="3">
    <source>
        <dbReference type="ARBA" id="ARBA00023211"/>
    </source>
</evidence>
<dbReference type="AlphaFoldDB" id="A0A554SP69"/>
<protein>
    <submittedName>
        <fullName evidence="5">Arginase family protein</fullName>
    </submittedName>
</protein>
<dbReference type="RefSeq" id="WP_143911100.1">
    <property type="nucleotide sequence ID" value="NZ_VLNT01000001.1"/>
</dbReference>
<dbReference type="OrthoDB" id="7331788at2"/>
<evidence type="ECO:0000313" key="5">
    <source>
        <dbReference type="EMBL" id="TSD68152.1"/>
    </source>
</evidence>
<sequence length="292" mass="30614">MGCDAVTVLVSSFDAGRRDWRMGTGPQQILATGLLEVLAADGVDTRSIQIEARDALPSELSRGFAVQREIADATADALSEGRLPILLSGDCNSSLGIVTGAQRNGASPAFVWCDAHADFHTPETDRFGSLDCQGLAMLTGRAWEGLVRETGLRPLPDSHVALVGARAVDPEEEAALAASGMARLAVAEVANERKRDNILGGLVASGVTSVHLHVDADVLDSGIAPANDYAVPGGLQVEELLGLFVETISRLPLGSLSIASYDPRLDADRTLTRALVDVIRRVVRLGDDAGAS</sequence>
<dbReference type="CDD" id="cd09999">
    <property type="entry name" value="Arginase-like_1"/>
    <property type="match status" value="1"/>
</dbReference>
<dbReference type="PRINTS" id="PR00116">
    <property type="entry name" value="ARGINASE"/>
</dbReference>
<name>A0A554SP69_9ACTN</name>
<comment type="caution">
    <text evidence="5">The sequence shown here is derived from an EMBL/GenBank/DDBJ whole genome shotgun (WGS) entry which is preliminary data.</text>
</comment>
<keyword evidence="6" id="KW-1185">Reference proteome</keyword>
<proteinExistence type="inferred from homology"/>
<dbReference type="GO" id="GO:0004053">
    <property type="term" value="F:arginase activity"/>
    <property type="evidence" value="ECO:0007669"/>
    <property type="project" value="TreeGrafter"/>
</dbReference>
<dbReference type="PROSITE" id="PS51409">
    <property type="entry name" value="ARGINASE_2"/>
    <property type="match status" value="1"/>
</dbReference>
<evidence type="ECO:0000256" key="4">
    <source>
        <dbReference type="PROSITE-ProRule" id="PRU00742"/>
    </source>
</evidence>
<keyword evidence="2" id="KW-0378">Hydrolase</keyword>
<dbReference type="SUPFAM" id="SSF52768">
    <property type="entry name" value="Arginase/deacetylase"/>
    <property type="match status" value="1"/>
</dbReference>
<dbReference type="PANTHER" id="PTHR43782:SF3">
    <property type="entry name" value="ARGINASE"/>
    <property type="match status" value="1"/>
</dbReference>
<dbReference type="Pfam" id="PF00491">
    <property type="entry name" value="Arginase"/>
    <property type="match status" value="1"/>
</dbReference>
<reference evidence="5 6" key="1">
    <citation type="submission" date="2019-07" db="EMBL/GenBank/DDBJ databases">
        <authorList>
            <person name="Zhao L.H."/>
        </authorList>
    </citation>
    <scope>NUCLEOTIDE SEQUENCE [LARGE SCALE GENOMIC DNA]</scope>
    <source>
        <strain evidence="5 6">Co35</strain>
    </source>
</reference>
<keyword evidence="1" id="KW-0479">Metal-binding</keyword>
<dbReference type="InterPro" id="IPR023696">
    <property type="entry name" value="Ureohydrolase_dom_sf"/>
</dbReference>
<comment type="similarity">
    <text evidence="4">Belongs to the arginase family.</text>
</comment>
<dbReference type="PANTHER" id="PTHR43782">
    <property type="entry name" value="ARGINASE"/>
    <property type="match status" value="1"/>
</dbReference>
<evidence type="ECO:0000256" key="2">
    <source>
        <dbReference type="ARBA" id="ARBA00022801"/>
    </source>
</evidence>
<evidence type="ECO:0000313" key="6">
    <source>
        <dbReference type="Proteomes" id="UP000316988"/>
    </source>
</evidence>
<dbReference type="InterPro" id="IPR006035">
    <property type="entry name" value="Ureohydrolase"/>
</dbReference>
<organism evidence="5 6">
    <name type="scientific">Aeromicrobium piscarium</name>
    <dbReference type="NCBI Taxonomy" id="2590901"/>
    <lineage>
        <taxon>Bacteria</taxon>
        <taxon>Bacillati</taxon>
        <taxon>Actinomycetota</taxon>
        <taxon>Actinomycetes</taxon>
        <taxon>Propionibacteriales</taxon>
        <taxon>Nocardioidaceae</taxon>
        <taxon>Aeromicrobium</taxon>
    </lineage>
</organism>
<accession>A0A554SP69</accession>